<name>A0A4Z1NS15_9PEZI</name>
<dbReference type="GO" id="GO:0006637">
    <property type="term" value="P:acyl-CoA metabolic process"/>
    <property type="evidence" value="ECO:0007669"/>
    <property type="project" value="InterPro"/>
</dbReference>
<comment type="caution">
    <text evidence="5">The sequence shown here is derived from an EMBL/GenBank/DDBJ whole genome shotgun (WGS) entry which is preliminary data.</text>
</comment>
<dbReference type="InterPro" id="IPR049450">
    <property type="entry name" value="ACOT8-like_C"/>
</dbReference>
<dbReference type="SUPFAM" id="SSF54637">
    <property type="entry name" value="Thioesterase/thiol ester dehydrase-isomerase"/>
    <property type="match status" value="2"/>
</dbReference>
<dbReference type="GO" id="GO:0016853">
    <property type="term" value="F:isomerase activity"/>
    <property type="evidence" value="ECO:0007669"/>
    <property type="project" value="UniProtKB-KW"/>
</dbReference>
<keyword evidence="2" id="KW-0378">Hydrolase</keyword>
<dbReference type="GO" id="GO:0005782">
    <property type="term" value="C:peroxisomal matrix"/>
    <property type="evidence" value="ECO:0007669"/>
    <property type="project" value="UniProtKB-SubCell"/>
</dbReference>
<protein>
    <submittedName>
        <fullName evidence="5">Thioesterase/thiol ester dehydrase-isomerase</fullName>
    </submittedName>
</protein>
<dbReference type="GO" id="GO:0009062">
    <property type="term" value="P:fatty acid catabolic process"/>
    <property type="evidence" value="ECO:0007669"/>
    <property type="project" value="TreeGrafter"/>
</dbReference>
<dbReference type="Proteomes" id="UP000298493">
    <property type="component" value="Unassembled WGS sequence"/>
</dbReference>
<dbReference type="CDD" id="cd03444">
    <property type="entry name" value="Thioesterase_II_repeat1"/>
    <property type="match status" value="1"/>
</dbReference>
<dbReference type="InterPro" id="IPR029069">
    <property type="entry name" value="HotDog_dom_sf"/>
</dbReference>
<dbReference type="STRING" id="86259.A0A4Z1NS15"/>
<evidence type="ECO:0000313" key="5">
    <source>
        <dbReference type="EMBL" id="TID18882.1"/>
    </source>
</evidence>
<dbReference type="OrthoDB" id="68328at2759"/>
<evidence type="ECO:0000256" key="1">
    <source>
        <dbReference type="ARBA" id="ARBA00006538"/>
    </source>
</evidence>
<dbReference type="InterPro" id="IPR049449">
    <property type="entry name" value="TesB_ACOT8-like_N"/>
</dbReference>
<accession>A0A4Z1NS15</accession>
<dbReference type="Gene3D" id="2.40.160.210">
    <property type="entry name" value="Acyl-CoA thioesterase, double hotdog domain"/>
    <property type="match status" value="1"/>
</dbReference>
<dbReference type="InterPro" id="IPR003703">
    <property type="entry name" value="Acyl_CoA_thio"/>
</dbReference>
<dbReference type="PANTHER" id="PTHR11066:SF64">
    <property type="entry name" value="ACYL-COA THIOESTERASE (AFU_ORTHOLOGUE AFUA_1G12060)"/>
    <property type="match status" value="1"/>
</dbReference>
<keyword evidence="5" id="KW-0413">Isomerase</keyword>
<dbReference type="InterPro" id="IPR042171">
    <property type="entry name" value="Acyl-CoA_hotdog"/>
</dbReference>
<comment type="similarity">
    <text evidence="1">Belongs to the C/M/P thioester hydrolase family.</text>
</comment>
<sequence length="346" mass="39000">MSKPGRVPVPDPETPVTWAKQMSLEKVNETTFKSLTGTLFAVFVNRNGESRPRAFGGHVYAQAVYAASKTVPGDFIIHSVTGYFTLPGMADEPFVYKIGTIRRGRGYIVLSVTVTQDSDPDTICFASLCSFKRSEDFINVQPEIQPEKRWSTFLKGKKPEEMKIRTNWQSLLKPNHEPFIKTGFAGVYTTIFDYPQEQQQLAPLDRHNLYVFSTIGDDDSPPDPNLDACAHLYHSDRESIWSMFHQYELSDIVDVGSSLSHTVIFHAGAEKLRFKGDGGKRRWFYQETWCKRVGDGRGMHEGRIYDENGCHVASTMQDGAIKLKSIGPEGFRKKEKMILGKSGAKL</sequence>
<keyword evidence="6" id="KW-1185">Reference proteome</keyword>
<evidence type="ECO:0000256" key="2">
    <source>
        <dbReference type="ARBA" id="ARBA00022801"/>
    </source>
</evidence>
<proteinExistence type="inferred from homology"/>
<evidence type="ECO:0000259" key="4">
    <source>
        <dbReference type="Pfam" id="PF20789"/>
    </source>
</evidence>
<evidence type="ECO:0000313" key="6">
    <source>
        <dbReference type="Proteomes" id="UP000298493"/>
    </source>
</evidence>
<evidence type="ECO:0000259" key="3">
    <source>
        <dbReference type="Pfam" id="PF13622"/>
    </source>
</evidence>
<gene>
    <name evidence="5" type="ORF">E6O75_ATG06003</name>
</gene>
<feature type="domain" description="Acyl-CoA thioesterase-like N-terminal HotDog" evidence="3">
    <location>
        <begin position="53"/>
        <end position="131"/>
    </location>
</feature>
<dbReference type="Pfam" id="PF13622">
    <property type="entry name" value="4HBT_3"/>
    <property type="match status" value="1"/>
</dbReference>
<organism evidence="5 6">
    <name type="scientific">Venturia nashicola</name>
    <dbReference type="NCBI Taxonomy" id="86259"/>
    <lineage>
        <taxon>Eukaryota</taxon>
        <taxon>Fungi</taxon>
        <taxon>Dikarya</taxon>
        <taxon>Ascomycota</taxon>
        <taxon>Pezizomycotina</taxon>
        <taxon>Dothideomycetes</taxon>
        <taxon>Pleosporomycetidae</taxon>
        <taxon>Venturiales</taxon>
        <taxon>Venturiaceae</taxon>
        <taxon>Venturia</taxon>
    </lineage>
</organism>
<dbReference type="GO" id="GO:0047617">
    <property type="term" value="F:fatty acyl-CoA hydrolase activity"/>
    <property type="evidence" value="ECO:0007669"/>
    <property type="project" value="InterPro"/>
</dbReference>
<dbReference type="CDD" id="cd03445">
    <property type="entry name" value="Thioesterase_II_repeat2"/>
    <property type="match status" value="1"/>
</dbReference>
<dbReference type="PANTHER" id="PTHR11066">
    <property type="entry name" value="ACYL-COA THIOESTERASE"/>
    <property type="match status" value="1"/>
</dbReference>
<reference evidence="5 6" key="1">
    <citation type="submission" date="2019-04" db="EMBL/GenBank/DDBJ databases">
        <title>High contiguity whole genome sequence and gene annotation resource for two Venturia nashicola isolates.</title>
        <authorList>
            <person name="Prokchorchik M."/>
            <person name="Won K."/>
            <person name="Lee Y."/>
            <person name="Choi E.D."/>
            <person name="Segonzac C."/>
            <person name="Sohn K.H."/>
        </authorList>
    </citation>
    <scope>NUCLEOTIDE SEQUENCE [LARGE SCALE GENOMIC DNA]</scope>
    <source>
        <strain evidence="5 6">PRI2</strain>
    </source>
</reference>
<feature type="domain" description="Acyl-CoA thioesterase-like C-terminal" evidence="4">
    <location>
        <begin position="221"/>
        <end position="320"/>
    </location>
</feature>
<dbReference type="Pfam" id="PF20789">
    <property type="entry name" value="4HBT_3C"/>
    <property type="match status" value="1"/>
</dbReference>
<dbReference type="EMBL" id="SNSC02000013">
    <property type="protein sequence ID" value="TID18882.1"/>
    <property type="molecule type" value="Genomic_DNA"/>
</dbReference>
<dbReference type="AlphaFoldDB" id="A0A4Z1NS15"/>